<name>A0ABN2ZT55_9ACTN</name>
<evidence type="ECO:0000313" key="11">
    <source>
        <dbReference type="Proteomes" id="UP001422759"/>
    </source>
</evidence>
<keyword evidence="6 9" id="KW-1133">Transmembrane helix</keyword>
<feature type="transmembrane region" description="Helical" evidence="9">
    <location>
        <begin position="288"/>
        <end position="306"/>
    </location>
</feature>
<feature type="compositionally biased region" description="Pro residues" evidence="8">
    <location>
        <begin position="24"/>
        <end position="41"/>
    </location>
</feature>
<organism evidence="10 11">
    <name type="scientific">Kitasatospora kazusensis</name>
    <dbReference type="NCBI Taxonomy" id="407974"/>
    <lineage>
        <taxon>Bacteria</taxon>
        <taxon>Bacillati</taxon>
        <taxon>Actinomycetota</taxon>
        <taxon>Actinomycetes</taxon>
        <taxon>Kitasatosporales</taxon>
        <taxon>Streptomycetaceae</taxon>
        <taxon>Kitasatospora</taxon>
    </lineage>
</organism>
<feature type="transmembrane region" description="Helical" evidence="9">
    <location>
        <begin position="174"/>
        <end position="193"/>
    </location>
</feature>
<feature type="transmembrane region" description="Helical" evidence="9">
    <location>
        <begin position="414"/>
        <end position="437"/>
    </location>
</feature>
<feature type="transmembrane region" description="Helical" evidence="9">
    <location>
        <begin position="374"/>
        <end position="394"/>
    </location>
</feature>
<dbReference type="PANTHER" id="PTHR47019:SF1">
    <property type="entry name" value="LIPID II FLIPPASE MURJ"/>
    <property type="match status" value="1"/>
</dbReference>
<comment type="caution">
    <text evidence="10">The sequence shown here is derived from an EMBL/GenBank/DDBJ whole genome shotgun (WGS) entry which is preliminary data.</text>
</comment>
<keyword evidence="3 9" id="KW-0812">Transmembrane</keyword>
<feature type="transmembrane region" description="Helical" evidence="9">
    <location>
        <begin position="247"/>
        <end position="267"/>
    </location>
</feature>
<dbReference type="PRINTS" id="PR01806">
    <property type="entry name" value="VIRFACTRMVIN"/>
</dbReference>
<dbReference type="Proteomes" id="UP001422759">
    <property type="component" value="Unassembled WGS sequence"/>
</dbReference>
<reference evidence="10 11" key="1">
    <citation type="journal article" date="2019" name="Int. J. Syst. Evol. Microbiol.">
        <title>The Global Catalogue of Microorganisms (GCM) 10K type strain sequencing project: providing services to taxonomists for standard genome sequencing and annotation.</title>
        <authorList>
            <consortium name="The Broad Institute Genomics Platform"/>
            <consortium name="The Broad Institute Genome Sequencing Center for Infectious Disease"/>
            <person name="Wu L."/>
            <person name="Ma J."/>
        </authorList>
    </citation>
    <scope>NUCLEOTIDE SEQUENCE [LARGE SCALE GENOMIC DNA]</scope>
    <source>
        <strain evidence="10 11">JCM 14560</strain>
    </source>
</reference>
<gene>
    <name evidence="10" type="ORF">GCM10009760_37530</name>
</gene>
<evidence type="ECO:0000256" key="3">
    <source>
        <dbReference type="ARBA" id="ARBA00022692"/>
    </source>
</evidence>
<comment type="subcellular location">
    <subcellularLocation>
        <location evidence="1">Cell membrane</location>
        <topology evidence="1">Multi-pass membrane protein</topology>
    </subcellularLocation>
</comment>
<keyword evidence="5" id="KW-0573">Peptidoglycan synthesis</keyword>
<dbReference type="InterPro" id="IPR004268">
    <property type="entry name" value="MurJ"/>
</dbReference>
<evidence type="ECO:0000256" key="8">
    <source>
        <dbReference type="SAM" id="MobiDB-lite"/>
    </source>
</evidence>
<evidence type="ECO:0000313" key="10">
    <source>
        <dbReference type="EMBL" id="GAA2147063.1"/>
    </source>
</evidence>
<evidence type="ECO:0000256" key="2">
    <source>
        <dbReference type="ARBA" id="ARBA00022475"/>
    </source>
</evidence>
<feature type="transmembrane region" description="Helical" evidence="9">
    <location>
        <begin position="138"/>
        <end position="162"/>
    </location>
</feature>
<sequence length="633" mass="65940">MTMHTTDEPHGSYGDPPTMSLRHIPPPPAYAPSAAPVPPQRRSPEKAAPASAGRNGLIMAIGSLASRALGFVRSAVIVAALTTGPIGDDFNVGNSLPNIVYMMLIGGALASVFVPELVQAAQTHKDGGVAYTDRLLTICGVFLVILTVGAVLAAPMIVSFYAPSYTGAQRDLTIAFARYCLPQIFFYGVFTLLGQVLNSRDRFGAMMWTPVLNNVVAIGVFGLYMLVGNNARTEQHMTSGATMLLGLGSTLGIVVQALALLPSLRAANFRWKPRFDWRGAGLTKPLRSAGWALALVLVTQLSFSVITRLTTSAGKLGEHLHLPGVGIAAYNNAYQLFVVPQGVITISLVTALLPQMSRSAAAGKLEEVGAAIAGMLRTSAGMIIPATVLFIALAPQITSAAYGYGSSTTPADTLVIAQTLIAFAIGLPAFCAQYALARGFYSMGDARTPFWLTVATTGTNAGLSYVAYLVLSPRWIIVGMAGAQSIACVLSIVITGWALGKRLRQAPAPQARPSAPDATLMLNTRDLGTRRARPSRSGLDGGRVVTLHLALALACLPGALAGHWLAATCGSALGGGPIGNMVGLMAGSLTVLVSLFVLARPLGAGAAVAPLARKLRLPYPEPAAAANSGKHRR</sequence>
<dbReference type="PANTHER" id="PTHR47019">
    <property type="entry name" value="LIPID II FLIPPASE MURJ"/>
    <property type="match status" value="1"/>
</dbReference>
<dbReference type="Pfam" id="PF03023">
    <property type="entry name" value="MurJ"/>
    <property type="match status" value="1"/>
</dbReference>
<evidence type="ECO:0000256" key="9">
    <source>
        <dbReference type="SAM" id="Phobius"/>
    </source>
</evidence>
<evidence type="ECO:0000256" key="4">
    <source>
        <dbReference type="ARBA" id="ARBA00022960"/>
    </source>
</evidence>
<feature type="transmembrane region" description="Helical" evidence="9">
    <location>
        <begin position="99"/>
        <end position="118"/>
    </location>
</feature>
<keyword evidence="11" id="KW-1185">Reference proteome</keyword>
<feature type="transmembrane region" description="Helical" evidence="9">
    <location>
        <begin position="578"/>
        <end position="599"/>
    </location>
</feature>
<dbReference type="EMBL" id="BAAANT010000020">
    <property type="protein sequence ID" value="GAA2147063.1"/>
    <property type="molecule type" value="Genomic_DNA"/>
</dbReference>
<proteinExistence type="predicted"/>
<feature type="region of interest" description="Disordered" evidence="8">
    <location>
        <begin position="1"/>
        <end position="50"/>
    </location>
</feature>
<accession>A0ABN2ZT55</accession>
<keyword evidence="4" id="KW-0133">Cell shape</keyword>
<dbReference type="CDD" id="cd13123">
    <property type="entry name" value="MATE_MurJ_like"/>
    <property type="match status" value="1"/>
</dbReference>
<evidence type="ECO:0000256" key="1">
    <source>
        <dbReference type="ARBA" id="ARBA00004651"/>
    </source>
</evidence>
<feature type="transmembrane region" description="Helical" evidence="9">
    <location>
        <begin position="333"/>
        <end position="353"/>
    </location>
</feature>
<keyword evidence="2" id="KW-1003">Cell membrane</keyword>
<evidence type="ECO:0000256" key="6">
    <source>
        <dbReference type="ARBA" id="ARBA00022989"/>
    </source>
</evidence>
<protein>
    <recommendedName>
        <fullName evidence="12">Peptidoglycan lipid II flippase</fullName>
    </recommendedName>
</protein>
<feature type="transmembrane region" description="Helical" evidence="9">
    <location>
        <begin position="476"/>
        <end position="499"/>
    </location>
</feature>
<dbReference type="InterPro" id="IPR051050">
    <property type="entry name" value="Lipid_II_flippase_MurJ/MviN"/>
</dbReference>
<dbReference type="RefSeq" id="WP_344466436.1">
    <property type="nucleotide sequence ID" value="NZ_BAAANT010000020.1"/>
</dbReference>
<evidence type="ECO:0000256" key="7">
    <source>
        <dbReference type="ARBA" id="ARBA00023136"/>
    </source>
</evidence>
<feature type="transmembrane region" description="Helical" evidence="9">
    <location>
        <begin position="449"/>
        <end position="470"/>
    </location>
</feature>
<dbReference type="NCBIfam" id="TIGR01695">
    <property type="entry name" value="murJ_mviN"/>
    <property type="match status" value="1"/>
</dbReference>
<feature type="transmembrane region" description="Helical" evidence="9">
    <location>
        <begin position="544"/>
        <end position="566"/>
    </location>
</feature>
<evidence type="ECO:0008006" key="12">
    <source>
        <dbReference type="Google" id="ProtNLM"/>
    </source>
</evidence>
<feature type="transmembrane region" description="Helical" evidence="9">
    <location>
        <begin position="205"/>
        <end position="227"/>
    </location>
</feature>
<feature type="compositionally biased region" description="Basic and acidic residues" evidence="8">
    <location>
        <begin position="1"/>
        <end position="10"/>
    </location>
</feature>
<keyword evidence="7 9" id="KW-0472">Membrane</keyword>
<feature type="transmembrane region" description="Helical" evidence="9">
    <location>
        <begin position="68"/>
        <end position="87"/>
    </location>
</feature>
<evidence type="ECO:0000256" key="5">
    <source>
        <dbReference type="ARBA" id="ARBA00022984"/>
    </source>
</evidence>